<dbReference type="SUPFAM" id="SSF53850">
    <property type="entry name" value="Periplasmic binding protein-like II"/>
    <property type="match status" value="1"/>
</dbReference>
<dbReference type="GO" id="GO:0009228">
    <property type="term" value="P:thiamine biosynthetic process"/>
    <property type="evidence" value="ECO:0007669"/>
    <property type="project" value="InterPro"/>
</dbReference>
<name>A0A964E6R0_9PROT</name>
<proteinExistence type="predicted"/>
<dbReference type="PANTHER" id="PTHR31528">
    <property type="entry name" value="4-AMINO-5-HYDROXYMETHYL-2-METHYLPYRIMIDINE PHOSPHATE SYNTHASE THI11-RELATED"/>
    <property type="match status" value="1"/>
</dbReference>
<dbReference type="Gene3D" id="3.40.190.10">
    <property type="entry name" value="Periplasmic binding protein-like II"/>
    <property type="match status" value="2"/>
</dbReference>
<dbReference type="Proteomes" id="UP000721844">
    <property type="component" value="Unassembled WGS sequence"/>
</dbReference>
<comment type="caution">
    <text evidence="3">The sequence shown here is derived from an EMBL/GenBank/DDBJ whole genome shotgun (WGS) entry which is preliminary data.</text>
</comment>
<feature type="chain" id="PRO_5037845204" evidence="1">
    <location>
        <begin position="34"/>
        <end position="333"/>
    </location>
</feature>
<evidence type="ECO:0000256" key="1">
    <source>
        <dbReference type="SAM" id="SignalP"/>
    </source>
</evidence>
<dbReference type="AlphaFoldDB" id="A0A964E6R0"/>
<keyword evidence="4" id="KW-1185">Reference proteome</keyword>
<dbReference type="RefSeq" id="WP_227310586.1">
    <property type="nucleotide sequence ID" value="NZ_JAESVA010000017.1"/>
</dbReference>
<dbReference type="InterPro" id="IPR015168">
    <property type="entry name" value="SsuA/THI5"/>
</dbReference>
<keyword evidence="1" id="KW-0732">Signal</keyword>
<protein>
    <submittedName>
        <fullName evidence="3">ABC transporter substrate-binding protein</fullName>
    </submittedName>
</protein>
<evidence type="ECO:0000313" key="4">
    <source>
        <dbReference type="Proteomes" id="UP000721844"/>
    </source>
</evidence>
<evidence type="ECO:0000259" key="2">
    <source>
        <dbReference type="Pfam" id="PF09084"/>
    </source>
</evidence>
<feature type="domain" description="SsuA/THI5-like" evidence="2">
    <location>
        <begin position="51"/>
        <end position="262"/>
    </location>
</feature>
<evidence type="ECO:0000313" key="3">
    <source>
        <dbReference type="EMBL" id="MCB8883844.1"/>
    </source>
</evidence>
<gene>
    <name evidence="3" type="ORF">ACELLULO517_26595</name>
</gene>
<dbReference type="EMBL" id="JAESVA010000017">
    <property type="protein sequence ID" value="MCB8883844.1"/>
    <property type="molecule type" value="Genomic_DNA"/>
</dbReference>
<sequence>MKPLRILARLLASTAAAGALMLGLPHVTPKADAADLTKVTLTYDWVTPDFELIPTAVAQAQGFYKDAGLDVSVVFPPNNSTTVRMLGSGAGDIGFDPVTDVAFAAAQGIPLVSIAVYSQSNNCGLFGRPGEPVDLSTLKGKKIGVYTDSWTKAMMPYILKKAGITENDIEQIIATDDDIPMLLTKKIDYATNCANYALADMVPTIKQEPTMLLGPAGGMPDVPVWDFTVMKAYGEAHADTVKAWLAATQKGMEWATAHPDEAVADLLKLYPAAGDKAYNTVGWNATIPLLKGPNGYFVQSDAQWDGIAHALADTKQIDKVLPPATYYTNAYLN</sequence>
<accession>A0A964E6R0</accession>
<dbReference type="PANTHER" id="PTHR31528:SF3">
    <property type="entry name" value="THIAMINE BIOSYNTHESIS PROTEIN HI_0357-RELATED"/>
    <property type="match status" value="1"/>
</dbReference>
<dbReference type="Pfam" id="PF09084">
    <property type="entry name" value="NMT1"/>
    <property type="match status" value="1"/>
</dbReference>
<organism evidence="3 4">
    <name type="scientific">Acidisoma cellulosilyticum</name>
    <dbReference type="NCBI Taxonomy" id="2802395"/>
    <lineage>
        <taxon>Bacteria</taxon>
        <taxon>Pseudomonadati</taxon>
        <taxon>Pseudomonadota</taxon>
        <taxon>Alphaproteobacteria</taxon>
        <taxon>Acetobacterales</taxon>
        <taxon>Acidocellaceae</taxon>
        <taxon>Acidisoma</taxon>
    </lineage>
</organism>
<reference evidence="3 4" key="1">
    <citation type="journal article" date="2021" name="Microorganisms">
        <title>Acidisoma silvae sp. nov. and Acidisomacellulosilytica sp. nov., Two Acidophilic Bacteria Isolated from Decaying Wood, Hydrolyzing Cellulose and Producing Poly-3-hydroxybutyrate.</title>
        <authorList>
            <person name="Mieszkin S."/>
            <person name="Pouder E."/>
            <person name="Uroz S."/>
            <person name="Simon-Colin C."/>
            <person name="Alain K."/>
        </authorList>
    </citation>
    <scope>NUCLEOTIDE SEQUENCE [LARGE SCALE GENOMIC DNA]</scope>
    <source>
        <strain evidence="3 4">HW T5.17</strain>
    </source>
</reference>
<dbReference type="InterPro" id="IPR027939">
    <property type="entry name" value="NMT1/THI5"/>
</dbReference>
<feature type="signal peptide" evidence="1">
    <location>
        <begin position="1"/>
        <end position="33"/>
    </location>
</feature>